<dbReference type="SUPFAM" id="SSF49764">
    <property type="entry name" value="HSP20-like chaperones"/>
    <property type="match status" value="1"/>
</dbReference>
<dbReference type="RefSeq" id="WP_039138379.1">
    <property type="nucleotide sequence ID" value="NZ_JSVC01000007.1"/>
</dbReference>
<dbReference type="PROSITE" id="PS01031">
    <property type="entry name" value="SHSP"/>
    <property type="match status" value="1"/>
</dbReference>
<dbReference type="Pfam" id="PF00011">
    <property type="entry name" value="HSP20"/>
    <property type="match status" value="1"/>
</dbReference>
<dbReference type="InterPro" id="IPR008978">
    <property type="entry name" value="HSP20-like_chaperone"/>
</dbReference>
<dbReference type="CDD" id="cd06464">
    <property type="entry name" value="ACD_sHsps-like"/>
    <property type="match status" value="1"/>
</dbReference>
<dbReference type="InterPro" id="IPR031107">
    <property type="entry name" value="Small_HSP"/>
</dbReference>
<dbReference type="PANTHER" id="PTHR11527">
    <property type="entry name" value="HEAT-SHOCK PROTEIN 20 FAMILY MEMBER"/>
    <property type="match status" value="1"/>
</dbReference>
<evidence type="ECO:0000313" key="5">
    <source>
        <dbReference type="Proteomes" id="UP000031408"/>
    </source>
</evidence>
<evidence type="ECO:0000259" key="3">
    <source>
        <dbReference type="PROSITE" id="PS01031"/>
    </source>
</evidence>
<dbReference type="Proteomes" id="UP000031408">
    <property type="component" value="Unassembled WGS sequence"/>
</dbReference>
<proteinExistence type="inferred from homology"/>
<protein>
    <recommendedName>
        <fullName evidence="3">SHSP domain-containing protein</fullName>
    </recommendedName>
</protein>
<gene>
    <name evidence="4" type="ORF">OI18_06945</name>
</gene>
<dbReference type="OrthoDB" id="9814487at2"/>
<dbReference type="Gene3D" id="2.60.40.790">
    <property type="match status" value="1"/>
</dbReference>
<sequence>MKVLSTKKSRSISRPLFDENQARGLRTRRTRWVPPANVTESSEAYIIKLAVPGLDRHCFNIHCSGKELTVAGKKEEINDCFGKEECEYNFSEWMRNFQLPEDADTTMTQANYRNGELIITIPRNTSAIPSGENEVFIY</sequence>
<evidence type="ECO:0000256" key="2">
    <source>
        <dbReference type="RuleBase" id="RU003616"/>
    </source>
</evidence>
<comment type="similarity">
    <text evidence="1 2">Belongs to the small heat shock protein (HSP20) family.</text>
</comment>
<comment type="caution">
    <text evidence="4">The sequence shown here is derived from an EMBL/GenBank/DDBJ whole genome shotgun (WGS) entry which is preliminary data.</text>
</comment>
<dbReference type="EMBL" id="JSVC01000007">
    <property type="protein sequence ID" value="KIC95331.1"/>
    <property type="molecule type" value="Genomic_DNA"/>
</dbReference>
<name>A0A0C1L753_9BACT</name>
<feature type="domain" description="SHSP" evidence="3">
    <location>
        <begin position="27"/>
        <end position="138"/>
    </location>
</feature>
<dbReference type="AlphaFoldDB" id="A0A0C1L753"/>
<evidence type="ECO:0000313" key="4">
    <source>
        <dbReference type="EMBL" id="KIC95331.1"/>
    </source>
</evidence>
<organism evidence="4 5">
    <name type="scientific">Flavihumibacter solisilvae</name>
    <dbReference type="NCBI Taxonomy" id="1349421"/>
    <lineage>
        <taxon>Bacteria</taxon>
        <taxon>Pseudomonadati</taxon>
        <taxon>Bacteroidota</taxon>
        <taxon>Chitinophagia</taxon>
        <taxon>Chitinophagales</taxon>
        <taxon>Chitinophagaceae</taxon>
        <taxon>Flavihumibacter</taxon>
    </lineage>
</organism>
<evidence type="ECO:0000256" key="1">
    <source>
        <dbReference type="PROSITE-ProRule" id="PRU00285"/>
    </source>
</evidence>
<dbReference type="STRING" id="1349421.OI18_06945"/>
<keyword evidence="5" id="KW-1185">Reference proteome</keyword>
<reference evidence="4 5" key="1">
    <citation type="submission" date="2014-11" db="EMBL/GenBank/DDBJ databases">
        <title>Genome sequence of Flavihumibacter solisilvae 3-3.</title>
        <authorList>
            <person name="Zhou G."/>
            <person name="Li M."/>
            <person name="Wang G."/>
        </authorList>
    </citation>
    <scope>NUCLEOTIDE SEQUENCE [LARGE SCALE GENOMIC DNA]</scope>
    <source>
        <strain evidence="4 5">3-3</strain>
    </source>
</reference>
<accession>A0A0C1L753</accession>
<dbReference type="InterPro" id="IPR002068">
    <property type="entry name" value="A-crystallin/Hsp20_dom"/>
</dbReference>